<evidence type="ECO:0000313" key="7">
    <source>
        <dbReference type="EMBL" id="SHJ30900.1"/>
    </source>
</evidence>
<keyword evidence="8" id="KW-1185">Reference proteome</keyword>
<dbReference type="PROSITE" id="PS51012">
    <property type="entry name" value="ABC_TM2"/>
    <property type="match status" value="1"/>
</dbReference>
<evidence type="ECO:0000256" key="1">
    <source>
        <dbReference type="ARBA" id="ARBA00004141"/>
    </source>
</evidence>
<feature type="domain" description="ABC transmembrane type-2" evidence="6">
    <location>
        <begin position="112"/>
        <end position="344"/>
    </location>
</feature>
<feature type="transmembrane region" description="Helical" evidence="5">
    <location>
        <begin position="205"/>
        <end position="225"/>
    </location>
</feature>
<feature type="transmembrane region" description="Helical" evidence="5">
    <location>
        <begin position="265"/>
        <end position="283"/>
    </location>
</feature>
<organism evidence="7 8">
    <name type="scientific">Desulfatibacillum alkenivorans DSM 16219</name>
    <dbReference type="NCBI Taxonomy" id="1121393"/>
    <lineage>
        <taxon>Bacteria</taxon>
        <taxon>Pseudomonadati</taxon>
        <taxon>Thermodesulfobacteriota</taxon>
        <taxon>Desulfobacteria</taxon>
        <taxon>Desulfobacterales</taxon>
        <taxon>Desulfatibacillaceae</taxon>
        <taxon>Desulfatibacillum</taxon>
    </lineage>
</organism>
<dbReference type="STRING" id="1121393.SAMN02745216_01392"/>
<evidence type="ECO:0000313" key="8">
    <source>
        <dbReference type="Proteomes" id="UP000183994"/>
    </source>
</evidence>
<feature type="transmembrane region" description="Helical" evidence="5">
    <location>
        <begin position="21"/>
        <end position="40"/>
    </location>
</feature>
<comment type="subcellular location">
    <subcellularLocation>
        <location evidence="1">Membrane</location>
        <topology evidence="1">Multi-pass membrane protein</topology>
    </subcellularLocation>
</comment>
<evidence type="ECO:0000256" key="3">
    <source>
        <dbReference type="ARBA" id="ARBA00022989"/>
    </source>
</evidence>
<dbReference type="InterPro" id="IPR052902">
    <property type="entry name" value="ABC-2_transporter"/>
</dbReference>
<dbReference type="Proteomes" id="UP000183994">
    <property type="component" value="Unassembled WGS sequence"/>
</dbReference>
<dbReference type="Pfam" id="PF12698">
    <property type="entry name" value="ABC2_membrane_3"/>
    <property type="match status" value="1"/>
</dbReference>
<protein>
    <submittedName>
        <fullName evidence="7">ABC-type multidrug transport system, permease component</fullName>
    </submittedName>
</protein>
<dbReference type="PANTHER" id="PTHR43027:SF2">
    <property type="entry name" value="TRANSPORT PERMEASE PROTEIN"/>
    <property type="match status" value="1"/>
</dbReference>
<keyword evidence="4 5" id="KW-0472">Membrane</keyword>
<keyword evidence="2 5" id="KW-0812">Transmembrane</keyword>
<keyword evidence="3 5" id="KW-1133">Transmembrane helix</keyword>
<feature type="transmembrane region" description="Helical" evidence="5">
    <location>
        <begin position="231"/>
        <end position="253"/>
    </location>
</feature>
<sequence>MKAFWALFTARNKEFYRDRAGLFWNIAFPFLIIAGFAAIFGRGAEPTYKMGVVPSQGEVLSYQLPARVEDSPFFSKVEMPNKEEALEKLAAHRLDIAVQAGTEPLSYWVSDTSPKGAIAGDILEAAAAEPEVLKNYTARQTIEGFQVDYIDWLFPGILGMNMMFSALFGVGFVVVRYRKNNVLKRLAATPLSAFQFLSAHVVSRLLVIMFSTLLVYIACVLMFGFQCKGSYLALITVFMLGGASHVSLAMVIASRGSNEEFASGLLNLLSWPMMFLSEVWFSIEGAPGWVKGLSQALPLTHVTSGMREVMSYGGGFAEIMPQILILALITTVFMALGSWMFKWTG</sequence>
<dbReference type="InterPro" id="IPR013525">
    <property type="entry name" value="ABC2_TM"/>
</dbReference>
<feature type="transmembrane region" description="Helical" evidence="5">
    <location>
        <begin position="319"/>
        <end position="341"/>
    </location>
</feature>
<name>A0A1M6I8U7_9BACT</name>
<dbReference type="GO" id="GO:0016020">
    <property type="term" value="C:membrane"/>
    <property type="evidence" value="ECO:0007669"/>
    <property type="project" value="UniProtKB-SubCell"/>
</dbReference>
<gene>
    <name evidence="7" type="ORF">SAMN02745216_01392</name>
</gene>
<dbReference type="PANTHER" id="PTHR43027">
    <property type="entry name" value="DOXORUBICIN RESISTANCE ABC TRANSPORTER PERMEASE PROTEIN DRRC-RELATED"/>
    <property type="match status" value="1"/>
</dbReference>
<evidence type="ECO:0000256" key="4">
    <source>
        <dbReference type="ARBA" id="ARBA00023136"/>
    </source>
</evidence>
<proteinExistence type="predicted"/>
<dbReference type="EMBL" id="FQZU01000006">
    <property type="protein sequence ID" value="SHJ30900.1"/>
    <property type="molecule type" value="Genomic_DNA"/>
</dbReference>
<dbReference type="InterPro" id="IPR047817">
    <property type="entry name" value="ABC2_TM_bact-type"/>
</dbReference>
<dbReference type="RefSeq" id="WP_073474361.1">
    <property type="nucleotide sequence ID" value="NZ_FQZU01000006.1"/>
</dbReference>
<dbReference type="GO" id="GO:0140359">
    <property type="term" value="F:ABC-type transporter activity"/>
    <property type="evidence" value="ECO:0007669"/>
    <property type="project" value="InterPro"/>
</dbReference>
<feature type="transmembrane region" description="Helical" evidence="5">
    <location>
        <begin position="152"/>
        <end position="175"/>
    </location>
</feature>
<dbReference type="AlphaFoldDB" id="A0A1M6I8U7"/>
<reference evidence="8" key="1">
    <citation type="submission" date="2016-11" db="EMBL/GenBank/DDBJ databases">
        <authorList>
            <person name="Varghese N."/>
            <person name="Submissions S."/>
        </authorList>
    </citation>
    <scope>NUCLEOTIDE SEQUENCE [LARGE SCALE GENOMIC DNA]</scope>
    <source>
        <strain evidence="8">DSM 16219</strain>
    </source>
</reference>
<evidence type="ECO:0000259" key="6">
    <source>
        <dbReference type="PROSITE" id="PS51012"/>
    </source>
</evidence>
<dbReference type="OrthoDB" id="9778589at2"/>
<accession>A0A1M6I8U7</accession>
<evidence type="ECO:0000256" key="5">
    <source>
        <dbReference type="SAM" id="Phobius"/>
    </source>
</evidence>
<evidence type="ECO:0000256" key="2">
    <source>
        <dbReference type="ARBA" id="ARBA00022692"/>
    </source>
</evidence>